<feature type="transmembrane region" description="Helical" evidence="11">
    <location>
        <begin position="145"/>
        <end position="163"/>
    </location>
</feature>
<feature type="domain" description="Histidine kinase" evidence="12">
    <location>
        <begin position="224"/>
        <end position="438"/>
    </location>
</feature>
<evidence type="ECO:0000259" key="13">
    <source>
        <dbReference type="PROSITE" id="PS50885"/>
    </source>
</evidence>
<dbReference type="InterPro" id="IPR050428">
    <property type="entry name" value="TCS_sensor_his_kinase"/>
</dbReference>
<evidence type="ECO:0000256" key="6">
    <source>
        <dbReference type="ARBA" id="ARBA00022692"/>
    </source>
</evidence>
<dbReference type="PANTHER" id="PTHR45436:SF15">
    <property type="entry name" value="SENSOR HISTIDINE KINASE CUSS"/>
    <property type="match status" value="1"/>
</dbReference>
<dbReference type="EMBL" id="JAUSVX010000011">
    <property type="protein sequence ID" value="MDQ0472308.1"/>
    <property type="molecule type" value="Genomic_DNA"/>
</dbReference>
<dbReference type="InterPro" id="IPR036890">
    <property type="entry name" value="HATPase_C_sf"/>
</dbReference>
<dbReference type="InterPro" id="IPR003661">
    <property type="entry name" value="HisK_dim/P_dom"/>
</dbReference>
<evidence type="ECO:0000256" key="4">
    <source>
        <dbReference type="ARBA" id="ARBA00022553"/>
    </source>
</evidence>
<evidence type="ECO:0000256" key="9">
    <source>
        <dbReference type="ARBA" id="ARBA00023012"/>
    </source>
</evidence>
<dbReference type="SUPFAM" id="SSF47384">
    <property type="entry name" value="Homodimeric domain of signal transducing histidine kinase"/>
    <property type="match status" value="1"/>
</dbReference>
<keyword evidence="15" id="KW-1185">Reference proteome</keyword>
<dbReference type="RefSeq" id="WP_307278942.1">
    <property type="nucleotide sequence ID" value="NZ_JAUSVX010000011.1"/>
</dbReference>
<dbReference type="InterPro" id="IPR005467">
    <property type="entry name" value="His_kinase_dom"/>
</dbReference>
<keyword evidence="4" id="KW-0597">Phosphoprotein</keyword>
<dbReference type="CDD" id="cd00082">
    <property type="entry name" value="HisKA"/>
    <property type="match status" value="1"/>
</dbReference>
<dbReference type="Pfam" id="PF00512">
    <property type="entry name" value="HisKA"/>
    <property type="match status" value="1"/>
</dbReference>
<evidence type="ECO:0000256" key="2">
    <source>
        <dbReference type="ARBA" id="ARBA00004141"/>
    </source>
</evidence>
<keyword evidence="10 11" id="KW-0472">Membrane</keyword>
<keyword evidence="7 14" id="KW-0418">Kinase</keyword>
<dbReference type="CDD" id="cd00075">
    <property type="entry name" value="HATPase"/>
    <property type="match status" value="1"/>
</dbReference>
<evidence type="ECO:0000313" key="15">
    <source>
        <dbReference type="Proteomes" id="UP001242480"/>
    </source>
</evidence>
<protein>
    <recommendedName>
        <fullName evidence="3">histidine kinase</fullName>
        <ecNumber evidence="3">2.7.13.3</ecNumber>
    </recommendedName>
</protein>
<proteinExistence type="predicted"/>
<dbReference type="PROSITE" id="PS50109">
    <property type="entry name" value="HIS_KIN"/>
    <property type="match status" value="1"/>
</dbReference>
<comment type="caution">
    <text evidence="14">The sequence shown here is derived from an EMBL/GenBank/DDBJ whole genome shotgun (WGS) entry which is preliminary data.</text>
</comment>
<evidence type="ECO:0000256" key="7">
    <source>
        <dbReference type="ARBA" id="ARBA00022777"/>
    </source>
</evidence>
<dbReference type="PANTHER" id="PTHR45436">
    <property type="entry name" value="SENSOR HISTIDINE KINASE YKOH"/>
    <property type="match status" value="1"/>
</dbReference>
<feature type="domain" description="HAMP" evidence="13">
    <location>
        <begin position="164"/>
        <end position="216"/>
    </location>
</feature>
<dbReference type="InterPro" id="IPR003594">
    <property type="entry name" value="HATPase_dom"/>
</dbReference>
<evidence type="ECO:0000256" key="11">
    <source>
        <dbReference type="SAM" id="Phobius"/>
    </source>
</evidence>
<sequence>MRSLRREALLWLSGLLGVLGVASAASSYYLVQDETNSFLDSQLRQIAYYVDDTPSVPVRPTPDDPLYEPEDDFLVQIWDVAGRSILASDPGVPIVRRTTTGFSNETTPSETWRTFTYVTPQRTVQISQRLSVREELARDSALRSALPVVVLIPLSWLLLGFVIDRVMRRLDRLAAVVGAREADSREPIPLRDVPREVVPLVRAMNDLLDRLGRALERQRRFVSDAAHELRTPLAALQLQIGNVRGVAKGRDLLSRLADLEAGARRASNLVAQLLRLARYDADHRPAPADVLDLTALVEDCVREIAPVAAAAGLAVAIKAGTALRLRGVASELRILIANLLDNAVRYTPRGGTIEIEAGIGADGNGLVEIRDSGPGIPEQLRDRVFERFFRASAPTIEGSGLGLAIARSIAEHHGIAIVLENRACGIGLAARLSVPASVLIHGP</sequence>
<evidence type="ECO:0000259" key="12">
    <source>
        <dbReference type="PROSITE" id="PS50109"/>
    </source>
</evidence>
<dbReference type="SUPFAM" id="SSF55874">
    <property type="entry name" value="ATPase domain of HSP90 chaperone/DNA topoisomerase II/histidine kinase"/>
    <property type="match status" value="1"/>
</dbReference>
<keyword evidence="8 11" id="KW-1133">Transmembrane helix</keyword>
<evidence type="ECO:0000256" key="3">
    <source>
        <dbReference type="ARBA" id="ARBA00012438"/>
    </source>
</evidence>
<name>A0ABU0JDF0_9HYPH</name>
<dbReference type="InterPro" id="IPR004358">
    <property type="entry name" value="Sig_transdc_His_kin-like_C"/>
</dbReference>
<comment type="catalytic activity">
    <reaction evidence="1">
        <text>ATP + protein L-histidine = ADP + protein N-phospho-L-histidine.</text>
        <dbReference type="EC" id="2.7.13.3"/>
    </reaction>
</comment>
<evidence type="ECO:0000256" key="10">
    <source>
        <dbReference type="ARBA" id="ARBA00023136"/>
    </source>
</evidence>
<dbReference type="SMART" id="SM00387">
    <property type="entry name" value="HATPase_c"/>
    <property type="match status" value="1"/>
</dbReference>
<dbReference type="PRINTS" id="PR00344">
    <property type="entry name" value="BCTRLSENSOR"/>
</dbReference>
<gene>
    <name evidence="14" type="ORF">QO011_005337</name>
</gene>
<evidence type="ECO:0000256" key="5">
    <source>
        <dbReference type="ARBA" id="ARBA00022679"/>
    </source>
</evidence>
<keyword evidence="9" id="KW-0902">Two-component regulatory system</keyword>
<organism evidence="14 15">
    <name type="scientific">Labrys wisconsinensis</name>
    <dbReference type="NCBI Taxonomy" id="425677"/>
    <lineage>
        <taxon>Bacteria</taxon>
        <taxon>Pseudomonadati</taxon>
        <taxon>Pseudomonadota</taxon>
        <taxon>Alphaproteobacteria</taxon>
        <taxon>Hyphomicrobiales</taxon>
        <taxon>Xanthobacteraceae</taxon>
        <taxon>Labrys</taxon>
    </lineage>
</organism>
<dbReference type="Gene3D" id="1.10.287.130">
    <property type="match status" value="1"/>
</dbReference>
<comment type="subcellular location">
    <subcellularLocation>
        <location evidence="2">Membrane</location>
        <topology evidence="2">Multi-pass membrane protein</topology>
    </subcellularLocation>
</comment>
<dbReference type="Proteomes" id="UP001242480">
    <property type="component" value="Unassembled WGS sequence"/>
</dbReference>
<dbReference type="Pfam" id="PF02518">
    <property type="entry name" value="HATPase_c"/>
    <property type="match status" value="1"/>
</dbReference>
<keyword evidence="5" id="KW-0808">Transferase</keyword>
<reference evidence="14 15" key="1">
    <citation type="submission" date="2023-07" db="EMBL/GenBank/DDBJ databases">
        <title>Genomic Encyclopedia of Type Strains, Phase IV (KMG-IV): sequencing the most valuable type-strain genomes for metagenomic binning, comparative biology and taxonomic classification.</title>
        <authorList>
            <person name="Goeker M."/>
        </authorList>
    </citation>
    <scope>NUCLEOTIDE SEQUENCE [LARGE SCALE GENOMIC DNA]</scope>
    <source>
        <strain evidence="14 15">DSM 19619</strain>
    </source>
</reference>
<dbReference type="Gene3D" id="3.30.565.10">
    <property type="entry name" value="Histidine kinase-like ATPase, C-terminal domain"/>
    <property type="match status" value="1"/>
</dbReference>
<dbReference type="SMART" id="SM00388">
    <property type="entry name" value="HisKA"/>
    <property type="match status" value="1"/>
</dbReference>
<dbReference type="GO" id="GO:0016301">
    <property type="term" value="F:kinase activity"/>
    <property type="evidence" value="ECO:0007669"/>
    <property type="project" value="UniProtKB-KW"/>
</dbReference>
<accession>A0ABU0JDF0</accession>
<dbReference type="PROSITE" id="PS50885">
    <property type="entry name" value="HAMP"/>
    <property type="match status" value="1"/>
</dbReference>
<evidence type="ECO:0000256" key="8">
    <source>
        <dbReference type="ARBA" id="ARBA00022989"/>
    </source>
</evidence>
<keyword evidence="6 11" id="KW-0812">Transmembrane</keyword>
<dbReference type="InterPro" id="IPR003660">
    <property type="entry name" value="HAMP_dom"/>
</dbReference>
<evidence type="ECO:0000256" key="1">
    <source>
        <dbReference type="ARBA" id="ARBA00000085"/>
    </source>
</evidence>
<evidence type="ECO:0000313" key="14">
    <source>
        <dbReference type="EMBL" id="MDQ0472308.1"/>
    </source>
</evidence>
<dbReference type="EC" id="2.7.13.3" evidence="3"/>
<dbReference type="InterPro" id="IPR036097">
    <property type="entry name" value="HisK_dim/P_sf"/>
</dbReference>